<dbReference type="Proteomes" id="UP000295724">
    <property type="component" value="Unassembled WGS sequence"/>
</dbReference>
<dbReference type="InterPro" id="IPR015813">
    <property type="entry name" value="Pyrv/PenolPyrv_kinase-like_dom"/>
</dbReference>
<dbReference type="GO" id="GO:0006107">
    <property type="term" value="P:oxaloacetate metabolic process"/>
    <property type="evidence" value="ECO:0007669"/>
    <property type="project" value="TreeGrafter"/>
</dbReference>
<dbReference type="GO" id="GO:0003824">
    <property type="term" value="F:catalytic activity"/>
    <property type="evidence" value="ECO:0007669"/>
    <property type="project" value="InterPro"/>
</dbReference>
<evidence type="ECO:0000313" key="5">
    <source>
        <dbReference type="Proteomes" id="UP000295724"/>
    </source>
</evidence>
<dbReference type="OrthoDB" id="9808769at2"/>
<organism evidence="4 5">
    <name type="scientific">Marinicella litoralis</name>
    <dbReference type="NCBI Taxonomy" id="644220"/>
    <lineage>
        <taxon>Bacteria</taxon>
        <taxon>Pseudomonadati</taxon>
        <taxon>Pseudomonadota</taxon>
        <taxon>Gammaproteobacteria</taxon>
        <taxon>Lysobacterales</taxon>
        <taxon>Marinicellaceae</taxon>
        <taxon>Marinicella</taxon>
    </lineage>
</organism>
<evidence type="ECO:0008006" key="6">
    <source>
        <dbReference type="Google" id="ProtNLM"/>
    </source>
</evidence>
<dbReference type="PANTHER" id="PTHR32308">
    <property type="entry name" value="LYASE BETA SUBUNIT, PUTATIVE (AFU_ORTHOLOGUE AFUA_4G13030)-RELATED"/>
    <property type="match status" value="1"/>
</dbReference>
<dbReference type="GO" id="GO:0000287">
    <property type="term" value="F:magnesium ion binding"/>
    <property type="evidence" value="ECO:0007669"/>
    <property type="project" value="TreeGrafter"/>
</dbReference>
<accession>A0A4R6XRN2</accession>
<dbReference type="Pfam" id="PF22484">
    <property type="entry name" value="DUF6986"/>
    <property type="match status" value="1"/>
</dbReference>
<sequence>MSASIDPIILEKIFEPLAAANHRYAEHYPGDREALQPTHTLYGGAQLYKSTTTQKIGELSRQSLAQYAPDASAFAQALGLPGDKKLWQQIYDRVNQRLARCAVEDFRIDFEDGYGNRPDAEEDATAEFAAKELAKAIQQGMAAPFMGIRIKPFNEELKHRSARTLDIFISTLVNANGGKLPENFIVTLPKVLIPQQVTAFIRVLDHLEIQLGLNNGSIQIEIMVENTQALLSQDGVCHLPLIYQATAGRCRGAHFGTYDYTASFDITAALQTMDHPSCDFALQMMKLAFAGTGVWLSNGATSIMPVGDEATVHAAWKLSFDHITHSLEMGYYQGWDLHPAQIPIRYAANYAFFLASLEQASIRLKNFIDKAAQATLVGDVFDDAATGQGLLNYFLRALNCGAITEDEIEITGLSLAEVRCKSFVKIVKNRTEQQA</sequence>
<reference evidence="4 5" key="1">
    <citation type="submission" date="2019-03" db="EMBL/GenBank/DDBJ databases">
        <title>Genomic Encyclopedia of Type Strains, Phase IV (KMG-IV): sequencing the most valuable type-strain genomes for metagenomic binning, comparative biology and taxonomic classification.</title>
        <authorList>
            <person name="Goeker M."/>
        </authorList>
    </citation>
    <scope>NUCLEOTIDE SEQUENCE [LARGE SCALE GENOMIC DNA]</scope>
    <source>
        <strain evidence="4 5">DSM 25488</strain>
    </source>
</reference>
<dbReference type="InterPro" id="IPR054255">
    <property type="entry name" value="DUF6986"/>
</dbReference>
<evidence type="ECO:0000256" key="1">
    <source>
        <dbReference type="ARBA" id="ARBA00001946"/>
    </source>
</evidence>
<comment type="cofactor">
    <cofactor evidence="1">
        <name>Mg(2+)</name>
        <dbReference type="ChEBI" id="CHEBI:18420"/>
    </cofactor>
</comment>
<dbReference type="EMBL" id="SNZB01000003">
    <property type="protein sequence ID" value="TDR20664.1"/>
    <property type="molecule type" value="Genomic_DNA"/>
</dbReference>
<dbReference type="SUPFAM" id="SSF51621">
    <property type="entry name" value="Phosphoenolpyruvate/pyruvate domain"/>
    <property type="match status" value="1"/>
</dbReference>
<dbReference type="Gene3D" id="3.20.20.60">
    <property type="entry name" value="Phosphoenolpyruvate-binding domains"/>
    <property type="match status" value="1"/>
</dbReference>
<dbReference type="InterPro" id="IPR040442">
    <property type="entry name" value="Pyrv_kinase-like_dom_sf"/>
</dbReference>
<comment type="caution">
    <text evidence="4">The sequence shown here is derived from an EMBL/GenBank/DDBJ whole genome shotgun (WGS) entry which is preliminary data.</text>
</comment>
<keyword evidence="3" id="KW-0460">Magnesium</keyword>
<protein>
    <recommendedName>
        <fullName evidence="6">Citrate lyase beta subunit</fullName>
    </recommendedName>
</protein>
<evidence type="ECO:0000256" key="2">
    <source>
        <dbReference type="ARBA" id="ARBA00022723"/>
    </source>
</evidence>
<name>A0A4R6XRN2_9GAMM</name>
<dbReference type="PANTHER" id="PTHR32308:SF10">
    <property type="entry name" value="CITRATE LYASE SUBUNIT BETA"/>
    <property type="match status" value="1"/>
</dbReference>
<dbReference type="RefSeq" id="WP_099018493.1">
    <property type="nucleotide sequence ID" value="NZ_NIHB01000001.1"/>
</dbReference>
<gene>
    <name evidence="4" type="ORF">C8D91_1640</name>
</gene>
<evidence type="ECO:0000313" key="4">
    <source>
        <dbReference type="EMBL" id="TDR20664.1"/>
    </source>
</evidence>
<evidence type="ECO:0000256" key="3">
    <source>
        <dbReference type="ARBA" id="ARBA00022842"/>
    </source>
</evidence>
<dbReference type="AlphaFoldDB" id="A0A4R6XRN2"/>
<proteinExistence type="predicted"/>
<keyword evidence="2" id="KW-0479">Metal-binding</keyword>
<keyword evidence="5" id="KW-1185">Reference proteome</keyword>